<accession>A0A1I7YBS5</accession>
<evidence type="ECO:0000313" key="9">
    <source>
        <dbReference type="Proteomes" id="UP000095287"/>
    </source>
</evidence>
<keyword evidence="5 7" id="KW-1133">Transmembrane helix</keyword>
<feature type="transmembrane region" description="Helical" evidence="7">
    <location>
        <begin position="416"/>
        <end position="436"/>
    </location>
</feature>
<dbReference type="InterPro" id="IPR018629">
    <property type="entry name" value="XK-rel"/>
</dbReference>
<feature type="transmembrane region" description="Helical" evidence="7">
    <location>
        <begin position="308"/>
        <end position="341"/>
    </location>
</feature>
<dbReference type="GO" id="GO:0043652">
    <property type="term" value="P:engulfment of apoptotic cell"/>
    <property type="evidence" value="ECO:0007669"/>
    <property type="project" value="TreeGrafter"/>
</dbReference>
<comment type="subcellular location">
    <subcellularLocation>
        <location evidence="1">Cell membrane</location>
        <topology evidence="1">Multi-pass membrane protein</topology>
    </subcellularLocation>
    <subcellularLocation>
        <location evidence="7">Membrane</location>
        <topology evidence="7">Multi-pass membrane protein</topology>
    </subcellularLocation>
</comment>
<evidence type="ECO:0000256" key="7">
    <source>
        <dbReference type="RuleBase" id="RU910716"/>
    </source>
</evidence>
<evidence type="ECO:0000313" key="10">
    <source>
        <dbReference type="WBParaSite" id="L893_g1478.t1"/>
    </source>
</evidence>
<dbReference type="Pfam" id="PF09815">
    <property type="entry name" value="XK-related"/>
    <property type="match status" value="1"/>
</dbReference>
<dbReference type="WBParaSite" id="L893_g1478.t1">
    <property type="protein sequence ID" value="L893_g1478.t1"/>
    <property type="gene ID" value="L893_g1478"/>
</dbReference>
<feature type="transmembrane region" description="Helical" evidence="7">
    <location>
        <begin position="256"/>
        <end position="275"/>
    </location>
</feature>
<keyword evidence="3" id="KW-1003">Cell membrane</keyword>
<dbReference type="GO" id="GO:1902742">
    <property type="term" value="P:apoptotic process involved in development"/>
    <property type="evidence" value="ECO:0007669"/>
    <property type="project" value="TreeGrafter"/>
</dbReference>
<dbReference type="PANTHER" id="PTHR16024:SF6">
    <property type="entry name" value="XK-RELATED PROTEIN"/>
    <property type="match status" value="1"/>
</dbReference>
<evidence type="ECO:0000256" key="2">
    <source>
        <dbReference type="ARBA" id="ARBA00008789"/>
    </source>
</evidence>
<protein>
    <recommendedName>
        <fullName evidence="7">XK-related protein</fullName>
    </recommendedName>
</protein>
<keyword evidence="4 7" id="KW-0812">Transmembrane</keyword>
<comment type="similarity">
    <text evidence="2 7">Belongs to the XK family.</text>
</comment>
<reference evidence="10" key="1">
    <citation type="submission" date="2016-11" db="UniProtKB">
        <authorList>
            <consortium name="WormBaseParasite"/>
        </authorList>
    </citation>
    <scope>IDENTIFICATION</scope>
</reference>
<evidence type="ECO:0000256" key="8">
    <source>
        <dbReference type="SAM" id="MobiDB-lite"/>
    </source>
</evidence>
<dbReference type="InterPro" id="IPR050895">
    <property type="entry name" value="XK-related_scramblase"/>
</dbReference>
<evidence type="ECO:0000256" key="1">
    <source>
        <dbReference type="ARBA" id="ARBA00004651"/>
    </source>
</evidence>
<feature type="transmembrane region" description="Helical" evidence="7">
    <location>
        <begin position="158"/>
        <end position="177"/>
    </location>
</feature>
<proteinExistence type="inferred from homology"/>
<dbReference type="AlphaFoldDB" id="A0A1I7YBS5"/>
<sequence length="487" mass="56198">MAQAVWDRCKVTQTRLRRAANDGFAKLVVFREPKLLYLNEFDPYFTYKSETTAREAGTASNAAQVDIPDKLPTILFVRRRDIFFYFTAIVTYLFDILSDCFIVYYHYVNDRVLAASFVLLFIIFPSALLNILSYLFWSYDKRQKRQRQRTADRQSSQVWSIWLIACILQLGPVRWYAEAIYCGLRFRKISAIDEEADDERLRWFCRMVSAERDAALLRFFEAFLESVPQLVVQGCLAANYFWILHSEQNVHPLPSFLYVQMVSTAISVFSISYSISVQHRTLRMTRPDKQNMELWETAMQILWRYFTVLPRFVCIVLFIICYGYWCVLFLLIHILISLIHIMRLQTIRHKSVPPATECGLVLVNSLIHTFTPFNMTEGSTKCKYALAYSIEAIENLAILYAITGNENFPFPYKCEIAAACIASFILGIAFMALYYGCCHPSRRAPSNAVGRVNDQEDAAIPLDPLPSKSRPIAPLAHIDSTDLDDQS</sequence>
<evidence type="ECO:0000256" key="6">
    <source>
        <dbReference type="ARBA" id="ARBA00023136"/>
    </source>
</evidence>
<keyword evidence="9" id="KW-1185">Reference proteome</keyword>
<keyword evidence="6 7" id="KW-0472">Membrane</keyword>
<dbReference type="GO" id="GO:0005886">
    <property type="term" value="C:plasma membrane"/>
    <property type="evidence" value="ECO:0007669"/>
    <property type="project" value="UniProtKB-SubCell"/>
</dbReference>
<evidence type="ECO:0000256" key="5">
    <source>
        <dbReference type="ARBA" id="ARBA00022989"/>
    </source>
</evidence>
<feature type="region of interest" description="Disordered" evidence="8">
    <location>
        <begin position="459"/>
        <end position="487"/>
    </location>
</feature>
<dbReference type="GO" id="GO:0070782">
    <property type="term" value="P:phosphatidylserine exposure on apoptotic cell surface"/>
    <property type="evidence" value="ECO:0007669"/>
    <property type="project" value="TreeGrafter"/>
</dbReference>
<evidence type="ECO:0000256" key="3">
    <source>
        <dbReference type="ARBA" id="ARBA00022475"/>
    </source>
</evidence>
<organism evidence="9 10">
    <name type="scientific">Steinernema glaseri</name>
    <dbReference type="NCBI Taxonomy" id="37863"/>
    <lineage>
        <taxon>Eukaryota</taxon>
        <taxon>Metazoa</taxon>
        <taxon>Ecdysozoa</taxon>
        <taxon>Nematoda</taxon>
        <taxon>Chromadorea</taxon>
        <taxon>Rhabditida</taxon>
        <taxon>Tylenchina</taxon>
        <taxon>Panagrolaimomorpha</taxon>
        <taxon>Strongyloidoidea</taxon>
        <taxon>Steinernematidae</taxon>
        <taxon>Steinernema</taxon>
    </lineage>
</organism>
<feature type="transmembrane region" description="Helical" evidence="7">
    <location>
        <begin position="82"/>
        <end position="107"/>
    </location>
</feature>
<dbReference type="Proteomes" id="UP000095287">
    <property type="component" value="Unplaced"/>
</dbReference>
<dbReference type="PANTHER" id="PTHR16024">
    <property type="entry name" value="XK-RELATED PROTEIN"/>
    <property type="match status" value="1"/>
</dbReference>
<name>A0A1I7YBS5_9BILA</name>
<evidence type="ECO:0000256" key="4">
    <source>
        <dbReference type="ARBA" id="ARBA00022692"/>
    </source>
</evidence>
<feature type="transmembrane region" description="Helical" evidence="7">
    <location>
        <begin position="113"/>
        <end position="137"/>
    </location>
</feature>